<evidence type="ECO:0000256" key="2">
    <source>
        <dbReference type="SAM" id="MobiDB-lite"/>
    </source>
</evidence>
<reference evidence="5 6" key="2">
    <citation type="journal article" date="2017" name="Front. Plant Sci.">
        <title>Gene Classification and Mining of Molecular Markers Useful in Red Clover (Trifolium pratense) Breeding.</title>
        <authorList>
            <person name="Istvanek J."/>
            <person name="Dluhosova J."/>
            <person name="Dluhos P."/>
            <person name="Patkova L."/>
            <person name="Nedelnik J."/>
            <person name="Repkova J."/>
        </authorList>
    </citation>
    <scope>NUCLEOTIDE SEQUENCE [LARGE SCALE GENOMIC DNA]</scope>
    <source>
        <strain evidence="6">cv. Tatra</strain>
        <tissue evidence="5">Young leaves</tissue>
    </source>
</reference>
<protein>
    <submittedName>
        <fullName evidence="5">Ribonuclease H</fullName>
    </submittedName>
</protein>
<dbReference type="Pfam" id="PF13966">
    <property type="entry name" value="zf-RVT"/>
    <property type="match status" value="1"/>
</dbReference>
<dbReference type="InterPro" id="IPR005135">
    <property type="entry name" value="Endo/exonuclease/phosphatase"/>
</dbReference>
<dbReference type="InterPro" id="IPR000477">
    <property type="entry name" value="RT_dom"/>
</dbReference>
<evidence type="ECO:0000259" key="4">
    <source>
        <dbReference type="PROSITE" id="PS50878"/>
    </source>
</evidence>
<feature type="domain" description="Reverse transcriptase" evidence="4">
    <location>
        <begin position="698"/>
        <end position="979"/>
    </location>
</feature>
<accession>A0A2K3MN28</accession>
<feature type="domain" description="CCHC-type" evidence="3">
    <location>
        <begin position="101"/>
        <end position="114"/>
    </location>
</feature>
<dbReference type="InterPro" id="IPR026960">
    <property type="entry name" value="RVT-Znf"/>
</dbReference>
<dbReference type="PANTHER" id="PTHR33116:SF70">
    <property type="entry name" value="NON-LTR RETROELEMENT REVERSE TRANSCRIPTASE-LIKE PROTEIN"/>
    <property type="match status" value="1"/>
</dbReference>
<dbReference type="PROSITE" id="PS50878">
    <property type="entry name" value="RT_POL"/>
    <property type="match status" value="1"/>
</dbReference>
<dbReference type="GO" id="GO:0003676">
    <property type="term" value="F:nucleic acid binding"/>
    <property type="evidence" value="ECO:0007669"/>
    <property type="project" value="InterPro"/>
</dbReference>
<feature type="non-terminal residue" evidence="5">
    <location>
        <position position="1462"/>
    </location>
</feature>
<dbReference type="STRING" id="57577.A0A2K3MN28"/>
<keyword evidence="1" id="KW-0479">Metal-binding</keyword>
<feature type="region of interest" description="Disordered" evidence="2">
    <location>
        <begin position="191"/>
        <end position="238"/>
    </location>
</feature>
<gene>
    <name evidence="5" type="ORF">L195_g015345</name>
</gene>
<sequence length="1462" mass="167143">MKIGSLHWSPEFASPNAKIERTVVWVRFPGLNLVYYDESFLLAMASAIGRPIKVDTNTLKVERGRFARVCVEVDLTVPVVGKIWVNGHWYKVQYEGLHLICTNCGCYGHLGRNCTINPVVSKPANTSFNLHHAQNPNSGQPPRPPIADLEKSGVDLNSTPAVTKSGPIINNKEGNNELHGDWLLAHKTKTATSNQSFPPRPKPHEIPRNNNGIMDTKRRRHSDGIDDSPIGAHNNNARRQLKDMIRKYRPTFLAIMETHVPYARLTSFWTNNNYTPVHVVEASGHSGGIWLLQYSRTSFTTTVADANQYSITFTVSYSDVSTSCTCIYASPNPTLRPNFWNYLINLQNTITGSWMLIGDFNETLLPSDQRGGIFNHSRAASFAEFMEKCNLLDLSTTGGRFTWHRNHNGLRILSKKLDRGLANVTWRLAFPEAFVEVLCRLHSDHNPLLLRFGGLPLARGPRPFRFEAAWIDHEDYSEVVDRAWKSANHNPVLALTNVRENSITFNQETFGNIFKRKKHIERRLRGIQNYLERVDSTRHVILEKELQHQYNHILFQEEMLWYQKSREQWVKFGDKNSSFFHAQTIIRRKKNKVHRIQLPNGIWTTDSVILQEEAQKIFKNLFTNNQPNQNRTLNEGTHPTIDDFGSFELTCPITKEEVTAALNSMKPYKAPGPDGFQCIFFKQYWHIVGDDIFHLVKIAFSTGYFDPNISNTLISLIPKVEPTKTYKDFRPISLCNIVYKIITKVLVHRLRPILEKIIGPFQSSFLPGRGTSDNAIVLQEIIHFMRRSKKKKGYVAFKLDLEKAFDNVNWDFLENCLHDFGFPEITIRLIMHCVTSPTYSILWNGNQMPQFKPTHGLRQGDPLSPYLFIICMEKLSISINNAVLQKTWDPVHISKFGPKLSHLLFADDVLLFTKAKNSQIKFMTELFERFSHASGLKINLSKSRAFYSSGTPRDKINRLTSLSGIRNTTSLEKYLGFPILKGRAKKSDFLFIIEKMQSRLASWKNKLLNKPGRLALASSVLSSIPNYYMQIAWLPQSICDGIDQTTRNFIWRDSNNKGTHLVSWKKISRPKNLGGLGLRPARDANICLLGKLVWDLLQSTNKLWVNVFTYRYTTGFKILQACDQQSGSPTWSSIIRAKEILKEGFSWRAGSGSSSFWFCPWSALGFLCKLVPYIDIHDMQLTVSDVISSNEPHSNILYSHLPQTALDIINNTNLTFNASIEDAFIWHNNKNGVYTTKSGYDWLLSRKEQVPSHPHTWAWLWKLQAPEKLKFLFWLACHDAVPTLTTLHRRNIAPSPNCPRCGHQEETFLHCVRDCYYSKRVWTSMGFTYNGFFDTTSVHSWLKNGCFSPNNFTFTAGVWWAWRRRNLMCLNDETWSTVRLSFNIRSMVENLKACFPSSTNDDANSRTVKWNSSNFPGYILNTDDSYIGSPTRAGFGCVIRNNAGLYIAGVSGHITGSTDILL</sequence>
<dbReference type="Pfam" id="PF03372">
    <property type="entry name" value="Exo_endo_phos"/>
    <property type="match status" value="1"/>
</dbReference>
<dbReference type="Gene3D" id="3.60.10.10">
    <property type="entry name" value="Endonuclease/exonuclease/phosphatase"/>
    <property type="match status" value="1"/>
</dbReference>
<proteinExistence type="predicted"/>
<evidence type="ECO:0000256" key="1">
    <source>
        <dbReference type="PROSITE-ProRule" id="PRU00047"/>
    </source>
</evidence>
<feature type="compositionally biased region" description="Polar residues" evidence="2">
    <location>
        <begin position="127"/>
        <end position="138"/>
    </location>
</feature>
<dbReference type="Proteomes" id="UP000236291">
    <property type="component" value="Unassembled WGS sequence"/>
</dbReference>
<dbReference type="GO" id="GO:0008270">
    <property type="term" value="F:zinc ion binding"/>
    <property type="evidence" value="ECO:0007669"/>
    <property type="project" value="UniProtKB-KW"/>
</dbReference>
<dbReference type="EMBL" id="ASHM01010382">
    <property type="protein sequence ID" value="PNX92211.1"/>
    <property type="molecule type" value="Genomic_DNA"/>
</dbReference>
<dbReference type="Pfam" id="PF00078">
    <property type="entry name" value="RVT_1"/>
    <property type="match status" value="1"/>
</dbReference>
<dbReference type="InterPro" id="IPR036691">
    <property type="entry name" value="Endo/exonu/phosph_ase_sf"/>
</dbReference>
<organism evidence="5 6">
    <name type="scientific">Trifolium pratense</name>
    <name type="common">Red clover</name>
    <dbReference type="NCBI Taxonomy" id="57577"/>
    <lineage>
        <taxon>Eukaryota</taxon>
        <taxon>Viridiplantae</taxon>
        <taxon>Streptophyta</taxon>
        <taxon>Embryophyta</taxon>
        <taxon>Tracheophyta</taxon>
        <taxon>Spermatophyta</taxon>
        <taxon>Magnoliopsida</taxon>
        <taxon>eudicotyledons</taxon>
        <taxon>Gunneridae</taxon>
        <taxon>Pentapetalae</taxon>
        <taxon>rosids</taxon>
        <taxon>fabids</taxon>
        <taxon>Fabales</taxon>
        <taxon>Fabaceae</taxon>
        <taxon>Papilionoideae</taxon>
        <taxon>50 kb inversion clade</taxon>
        <taxon>NPAAA clade</taxon>
        <taxon>Hologalegina</taxon>
        <taxon>IRL clade</taxon>
        <taxon>Trifolieae</taxon>
        <taxon>Trifolium</taxon>
    </lineage>
</organism>
<dbReference type="SUPFAM" id="SSF56672">
    <property type="entry name" value="DNA/RNA polymerases"/>
    <property type="match status" value="1"/>
</dbReference>
<evidence type="ECO:0000313" key="6">
    <source>
        <dbReference type="Proteomes" id="UP000236291"/>
    </source>
</evidence>
<reference evidence="5 6" key="1">
    <citation type="journal article" date="2014" name="Am. J. Bot.">
        <title>Genome assembly and annotation for red clover (Trifolium pratense; Fabaceae).</title>
        <authorList>
            <person name="Istvanek J."/>
            <person name="Jaros M."/>
            <person name="Krenek A."/>
            <person name="Repkova J."/>
        </authorList>
    </citation>
    <scope>NUCLEOTIDE SEQUENCE [LARGE SCALE GENOMIC DNA]</scope>
    <source>
        <strain evidence="6">cv. Tatra</strain>
        <tissue evidence="5">Young leaves</tissue>
    </source>
</reference>
<comment type="caution">
    <text evidence="5">The sequence shown here is derived from an EMBL/GenBank/DDBJ whole genome shotgun (WGS) entry which is preliminary data.</text>
</comment>
<evidence type="ECO:0000259" key="3">
    <source>
        <dbReference type="PROSITE" id="PS50158"/>
    </source>
</evidence>
<feature type="region of interest" description="Disordered" evidence="2">
    <location>
        <begin position="127"/>
        <end position="153"/>
    </location>
</feature>
<dbReference type="InterPro" id="IPR001878">
    <property type="entry name" value="Znf_CCHC"/>
</dbReference>
<dbReference type="SUPFAM" id="SSF56219">
    <property type="entry name" value="DNase I-like"/>
    <property type="match status" value="1"/>
</dbReference>
<dbReference type="GO" id="GO:0003824">
    <property type="term" value="F:catalytic activity"/>
    <property type="evidence" value="ECO:0007669"/>
    <property type="project" value="InterPro"/>
</dbReference>
<keyword evidence="1" id="KW-0863">Zinc-finger</keyword>
<dbReference type="CDD" id="cd01650">
    <property type="entry name" value="RT_nLTR_like"/>
    <property type="match status" value="1"/>
</dbReference>
<dbReference type="PANTHER" id="PTHR33116">
    <property type="entry name" value="REVERSE TRANSCRIPTASE ZINC-BINDING DOMAIN-CONTAINING PROTEIN-RELATED-RELATED"/>
    <property type="match status" value="1"/>
</dbReference>
<name>A0A2K3MN28_TRIPR</name>
<evidence type="ECO:0000313" key="5">
    <source>
        <dbReference type="EMBL" id="PNX92211.1"/>
    </source>
</evidence>
<dbReference type="InterPro" id="IPR043502">
    <property type="entry name" value="DNA/RNA_pol_sf"/>
</dbReference>
<dbReference type="PROSITE" id="PS50158">
    <property type="entry name" value="ZF_CCHC"/>
    <property type="match status" value="1"/>
</dbReference>
<keyword evidence="1" id="KW-0862">Zinc</keyword>